<name>A0A067TMH9_GALM3</name>
<keyword evidence="2" id="KW-1185">Reference proteome</keyword>
<dbReference type="AlphaFoldDB" id="A0A067TMH9"/>
<accession>A0A067TMH9</accession>
<dbReference type="HOGENOM" id="CLU_1547701_0_0_1"/>
<organism evidence="1 2">
    <name type="scientific">Galerina marginata (strain CBS 339.88)</name>
    <dbReference type="NCBI Taxonomy" id="685588"/>
    <lineage>
        <taxon>Eukaryota</taxon>
        <taxon>Fungi</taxon>
        <taxon>Dikarya</taxon>
        <taxon>Basidiomycota</taxon>
        <taxon>Agaricomycotina</taxon>
        <taxon>Agaricomycetes</taxon>
        <taxon>Agaricomycetidae</taxon>
        <taxon>Agaricales</taxon>
        <taxon>Agaricineae</taxon>
        <taxon>Strophariaceae</taxon>
        <taxon>Galerina</taxon>
    </lineage>
</organism>
<gene>
    <name evidence="1" type="ORF">GALMADRAFT_207970</name>
</gene>
<reference evidence="2" key="1">
    <citation type="journal article" date="2014" name="Proc. Natl. Acad. Sci. U.S.A.">
        <title>Extensive sampling of basidiomycete genomes demonstrates inadequacy of the white-rot/brown-rot paradigm for wood decay fungi.</title>
        <authorList>
            <person name="Riley R."/>
            <person name="Salamov A.A."/>
            <person name="Brown D.W."/>
            <person name="Nagy L.G."/>
            <person name="Floudas D."/>
            <person name="Held B.W."/>
            <person name="Levasseur A."/>
            <person name="Lombard V."/>
            <person name="Morin E."/>
            <person name="Otillar R."/>
            <person name="Lindquist E.A."/>
            <person name="Sun H."/>
            <person name="LaButti K.M."/>
            <person name="Schmutz J."/>
            <person name="Jabbour D."/>
            <person name="Luo H."/>
            <person name="Baker S.E."/>
            <person name="Pisabarro A.G."/>
            <person name="Walton J.D."/>
            <person name="Blanchette R.A."/>
            <person name="Henrissat B."/>
            <person name="Martin F."/>
            <person name="Cullen D."/>
            <person name="Hibbett D.S."/>
            <person name="Grigoriev I.V."/>
        </authorList>
    </citation>
    <scope>NUCLEOTIDE SEQUENCE [LARGE SCALE GENOMIC DNA]</scope>
    <source>
        <strain evidence="2">CBS 339.88</strain>
    </source>
</reference>
<protein>
    <submittedName>
        <fullName evidence="1">Uncharacterized protein</fullName>
    </submittedName>
</protein>
<sequence>MGEGTKAKKDTFSVIDVSDIAQKIERSLSSAMKELDSARSHLIMASYWRDNLLSVSSRLSGSDEDPGAELQDPSRCGRYEYIATMLPVIGRDFDGSEEVPFGYLAEVFGVIDREFPHLRFSEYEKALLAFKIIRDHVASRQRIDNLQEKVVMKSKIRGFLDRLYHGTEVLHGW</sequence>
<proteinExistence type="predicted"/>
<evidence type="ECO:0000313" key="2">
    <source>
        <dbReference type="Proteomes" id="UP000027222"/>
    </source>
</evidence>
<dbReference type="Proteomes" id="UP000027222">
    <property type="component" value="Unassembled WGS sequence"/>
</dbReference>
<evidence type="ECO:0000313" key="1">
    <source>
        <dbReference type="EMBL" id="KDR81124.1"/>
    </source>
</evidence>
<dbReference type="EMBL" id="KL142371">
    <property type="protein sequence ID" value="KDR81124.1"/>
    <property type="molecule type" value="Genomic_DNA"/>
</dbReference>